<feature type="region of interest" description="Disordered" evidence="8">
    <location>
        <begin position="852"/>
        <end position="872"/>
    </location>
</feature>
<dbReference type="SUPFAM" id="SSF47676">
    <property type="entry name" value="Conserved domain common to transcription factors TFIIS, elongin A, CRSP70"/>
    <property type="match status" value="1"/>
</dbReference>
<evidence type="ECO:0000256" key="7">
    <source>
        <dbReference type="PROSITE-ProRule" id="PRU00723"/>
    </source>
</evidence>
<dbReference type="SMART" id="SM00509">
    <property type="entry name" value="TFS2N"/>
    <property type="match status" value="1"/>
</dbReference>
<dbReference type="PANTHER" id="PTHR46557">
    <property type="entry name" value="SERINE/THREONINE-PROTEIN PHOSPHATASE 1 REGULATORY SUBUNIT 10-RELATED"/>
    <property type="match status" value="1"/>
</dbReference>
<feature type="domain" description="TFIIS N-terminal" evidence="10">
    <location>
        <begin position="116"/>
        <end position="195"/>
    </location>
</feature>
<dbReference type="EMBL" id="BEGY01000098">
    <property type="protein sequence ID" value="GAX83414.1"/>
    <property type="molecule type" value="Genomic_DNA"/>
</dbReference>
<sequence length="1046" mass="109762">MRQEFEELLPETQGITAIPEGNAFENSFMQVDAPSDLFEGQIIFQATSSQGHQEAVPALQRILNPGGGVTDEKHWPTLESLLEREQGMGMFSVLLLVVERSSKEIKHKALQGNLLKCVEMWTNQVLERGPQMDSDSASLLQAILRCLSAMPMDLHTLKRTGIGRVVGSLRKQQDISIAATAKQLVEQWRRLADSGAPESGIGDKKRAEASTIDGTEASSSAASKKARTELKVMVLVSADARQAPDSIKTSTSIVVPSPVSGVPAVAGKTSPKAVASKLFTPAAAASNQGLLQIMDADDMLREVTAPNPTHTNATSSGGIRNAVPTARKAQTLQRLGIDEALGTSVKHVRPSTHVASNGDLEAKTPSDVDGIAAAGFDQVVSPQSTVGTSGTGLAAPRPRLGTLAGSFGAGAAAVGRLGSLRDGPGATGLRSSAPQPQGLASVSASMARTATVFSPSPPPVTAANQKAANARSRIPSPEPSPKRQKLKSVSWVSDEKLVSLRWFKKEDPSIAAKSDSLYTDEELEKQAHPAGSRSISLPQQGPSSSTSTPGSVGGTGGVVGFENVARREHAFERSAITALQLQEKAEKKEMLDRLRAMAPQVRWPASVPGFFSDPEWNVAVGEESGERHSQSERAYRLPPVSYPTPSHVPPSPSEPNQLEAEPPRSQPVLSIPLSVMPTVPTVSWEGNNNASLQQQQQLEAGGDVPQGLAVTYEQVHSVQQPASSAMGSAPSGATQSLGIQQQQQPPALMVATQGSAPMAVDISSLLASLAPALASVPAPAPAPAPAPQQQQQQVLQPDMQQVLALLLGQGMQQQLQQAGIVIQDQAAGPQAQQQQLGPELVVLQRPSEVYNGAPPPPPHRGAAGPAPGQWAGGMDFHTAGGQRRMMPPRGERPHWDSGWKEEGLMGPGPPVHVGRGVGMMGGPMHGQPPPPPHLHHGGRMGPGMRVGGPPPPPPGMLTAGRGSGMMRTMRADDGQHESRVGGGDDYQPSAVGTKVCAFFNLPVGCRHGDGCRFQHVKVSSEEVHAILASMPGAGTREGAGRGRGRR</sequence>
<evidence type="ECO:0000256" key="3">
    <source>
        <dbReference type="ARBA" id="ARBA00022330"/>
    </source>
</evidence>
<evidence type="ECO:0000313" key="12">
    <source>
        <dbReference type="Proteomes" id="UP000232323"/>
    </source>
</evidence>
<feature type="compositionally biased region" description="Basic and acidic residues" evidence="8">
    <location>
        <begin position="624"/>
        <end position="635"/>
    </location>
</feature>
<gene>
    <name evidence="11" type="ORF">CEUSTIGMA_g10839.t1</name>
</gene>
<feature type="domain" description="C3H1-type" evidence="9">
    <location>
        <begin position="990"/>
        <end position="1018"/>
    </location>
</feature>
<dbReference type="GO" id="GO:0000785">
    <property type="term" value="C:chromatin"/>
    <property type="evidence" value="ECO:0007669"/>
    <property type="project" value="TreeGrafter"/>
</dbReference>
<feature type="region of interest" description="Disordered" evidence="8">
    <location>
        <begin position="621"/>
        <end position="665"/>
    </location>
</feature>
<feature type="compositionally biased region" description="Low complexity" evidence="8">
    <location>
        <begin position="541"/>
        <end position="550"/>
    </location>
</feature>
<dbReference type="InterPro" id="IPR017923">
    <property type="entry name" value="TFIIS_N"/>
</dbReference>
<dbReference type="InterPro" id="IPR000571">
    <property type="entry name" value="Znf_CCCH"/>
</dbReference>
<feature type="region of interest" description="Disordered" evidence="8">
    <location>
        <begin position="719"/>
        <end position="748"/>
    </location>
</feature>
<reference evidence="11 12" key="1">
    <citation type="submission" date="2017-08" db="EMBL/GenBank/DDBJ databases">
        <title>Acidophilic green algal genome provides insights into adaptation to an acidic environment.</title>
        <authorList>
            <person name="Hirooka S."/>
            <person name="Hirose Y."/>
            <person name="Kanesaki Y."/>
            <person name="Higuchi S."/>
            <person name="Fujiwara T."/>
            <person name="Onuma R."/>
            <person name="Era A."/>
            <person name="Ohbayashi R."/>
            <person name="Uzuka A."/>
            <person name="Nozaki H."/>
            <person name="Yoshikawa H."/>
            <person name="Miyagishima S.Y."/>
        </authorList>
    </citation>
    <scope>NUCLEOTIDE SEQUENCE [LARGE SCALE GENOMIC DNA]</scope>
    <source>
        <strain evidence="11 12">NIES-2499</strain>
    </source>
</reference>
<evidence type="ECO:0000256" key="5">
    <source>
        <dbReference type="ARBA" id="ARBA00023242"/>
    </source>
</evidence>
<dbReference type="GO" id="GO:0005634">
    <property type="term" value="C:nucleus"/>
    <property type="evidence" value="ECO:0007669"/>
    <property type="project" value="UniProtKB-SubCell"/>
</dbReference>
<dbReference type="PROSITE" id="PS50103">
    <property type="entry name" value="ZF_C3H1"/>
    <property type="match status" value="1"/>
</dbReference>
<dbReference type="PROSITE" id="PS51319">
    <property type="entry name" value="TFIIS_N"/>
    <property type="match status" value="1"/>
</dbReference>
<dbReference type="InterPro" id="IPR035441">
    <property type="entry name" value="TFIIS/LEDGF_dom_sf"/>
</dbReference>
<feature type="compositionally biased region" description="Low complexity" evidence="8">
    <location>
        <begin position="721"/>
        <end position="733"/>
    </location>
</feature>
<evidence type="ECO:0000256" key="4">
    <source>
        <dbReference type="ARBA" id="ARBA00022454"/>
    </source>
</evidence>
<keyword evidence="4" id="KW-0158">Chromosome</keyword>
<feature type="region of interest" description="Disordered" evidence="8">
    <location>
        <begin position="194"/>
        <end position="223"/>
    </location>
</feature>
<dbReference type="OrthoDB" id="515336at2759"/>
<evidence type="ECO:0000259" key="9">
    <source>
        <dbReference type="PROSITE" id="PS50103"/>
    </source>
</evidence>
<organism evidence="11 12">
    <name type="scientific">Chlamydomonas eustigma</name>
    <dbReference type="NCBI Taxonomy" id="1157962"/>
    <lineage>
        <taxon>Eukaryota</taxon>
        <taxon>Viridiplantae</taxon>
        <taxon>Chlorophyta</taxon>
        <taxon>core chlorophytes</taxon>
        <taxon>Chlorophyceae</taxon>
        <taxon>CS clade</taxon>
        <taxon>Chlamydomonadales</taxon>
        <taxon>Chlamydomonadaceae</taxon>
        <taxon>Chlamydomonas</taxon>
    </lineage>
</organism>
<evidence type="ECO:0000259" key="10">
    <source>
        <dbReference type="PROSITE" id="PS51319"/>
    </source>
</evidence>
<feature type="compositionally biased region" description="Polar residues" evidence="8">
    <location>
        <begin position="429"/>
        <end position="454"/>
    </location>
</feature>
<evidence type="ECO:0000256" key="8">
    <source>
        <dbReference type="SAM" id="MobiDB-lite"/>
    </source>
</evidence>
<dbReference type="AlphaFoldDB" id="A0A250XK16"/>
<dbReference type="InterPro" id="IPR003617">
    <property type="entry name" value="TFIIS/CRSP70_N_sub"/>
</dbReference>
<dbReference type="Proteomes" id="UP000232323">
    <property type="component" value="Unassembled WGS sequence"/>
</dbReference>
<dbReference type="GO" id="GO:0072357">
    <property type="term" value="C:PTW/PP1 phosphatase complex"/>
    <property type="evidence" value="ECO:0007669"/>
    <property type="project" value="TreeGrafter"/>
</dbReference>
<keyword evidence="7" id="KW-0862">Zinc</keyword>
<accession>A0A250XK16</accession>
<feature type="compositionally biased region" description="Pro residues" evidence="8">
    <location>
        <begin position="640"/>
        <end position="653"/>
    </location>
</feature>
<feature type="region of interest" description="Disordered" evidence="8">
    <location>
        <begin position="423"/>
        <end position="489"/>
    </location>
</feature>
<feature type="region of interest" description="Disordered" evidence="8">
    <location>
        <begin position="517"/>
        <end position="559"/>
    </location>
</feature>
<keyword evidence="7" id="KW-0479">Metal-binding</keyword>
<comment type="caution">
    <text evidence="11">The sequence shown here is derived from an EMBL/GenBank/DDBJ whole genome shotgun (WGS) entry which is preliminary data.</text>
</comment>
<keyword evidence="12" id="KW-1185">Reference proteome</keyword>
<evidence type="ECO:0000256" key="6">
    <source>
        <dbReference type="PROSITE-ProRule" id="PRU00649"/>
    </source>
</evidence>
<feature type="zinc finger region" description="C3H1-type" evidence="7">
    <location>
        <begin position="990"/>
        <end position="1018"/>
    </location>
</feature>
<feature type="compositionally biased region" description="Low complexity" evidence="8">
    <location>
        <begin position="860"/>
        <end position="872"/>
    </location>
</feature>
<evidence type="ECO:0000256" key="2">
    <source>
        <dbReference type="ARBA" id="ARBA00004286"/>
    </source>
</evidence>
<dbReference type="GO" id="GO:0008157">
    <property type="term" value="F:protein phosphatase 1 binding"/>
    <property type="evidence" value="ECO:0007669"/>
    <property type="project" value="TreeGrafter"/>
</dbReference>
<keyword evidence="7" id="KW-0863">Zinc-finger</keyword>
<dbReference type="STRING" id="1157962.A0A250XK16"/>
<comment type="subcellular location">
    <subcellularLocation>
        <location evidence="2">Chromosome</location>
    </subcellularLocation>
    <subcellularLocation>
        <location evidence="1 6">Nucleus</location>
    </subcellularLocation>
</comment>
<keyword evidence="5 6" id="KW-0539">Nucleus</keyword>
<dbReference type="GO" id="GO:0008270">
    <property type="term" value="F:zinc ion binding"/>
    <property type="evidence" value="ECO:0007669"/>
    <property type="project" value="UniProtKB-KW"/>
</dbReference>
<dbReference type="Gene3D" id="1.20.930.10">
    <property type="entry name" value="Conserved domain common to transcription factors TFIIS, elongin A, CRSP70"/>
    <property type="match status" value="1"/>
</dbReference>
<dbReference type="PANTHER" id="PTHR46557:SF1">
    <property type="entry name" value="SERINE_THREONINE-PROTEIN PHOSPHATASE 1 REGULATORY SUBUNIT 10"/>
    <property type="match status" value="1"/>
</dbReference>
<proteinExistence type="predicted"/>
<evidence type="ECO:0000313" key="11">
    <source>
        <dbReference type="EMBL" id="GAX83414.1"/>
    </source>
</evidence>
<evidence type="ECO:0000256" key="1">
    <source>
        <dbReference type="ARBA" id="ARBA00004123"/>
    </source>
</evidence>
<name>A0A250XK16_9CHLO</name>
<dbReference type="Pfam" id="PF08711">
    <property type="entry name" value="Med26"/>
    <property type="match status" value="1"/>
</dbReference>
<protein>
    <recommendedName>
        <fullName evidence="3">Serine/threonine-protein phosphatase 1 regulatory subunit 10</fullName>
    </recommendedName>
</protein>